<reference evidence="2" key="1">
    <citation type="journal article" date="2020" name="MBio">
        <title>Horizontal gene transfer to a defensive symbiont with a reduced genome amongst a multipartite beetle microbiome.</title>
        <authorList>
            <person name="Waterworth S.C."/>
            <person name="Florez L.V."/>
            <person name="Rees E.R."/>
            <person name="Hertweck C."/>
            <person name="Kaltenpoth M."/>
            <person name="Kwan J.C."/>
        </authorList>
    </citation>
    <scope>NUCLEOTIDE SEQUENCE [LARGE SCALE GENOMIC DNA]</scope>
</reference>
<name>A0A7V8JQS1_9BURK</name>
<evidence type="ECO:0000313" key="2">
    <source>
        <dbReference type="Proteomes" id="UP000461670"/>
    </source>
</evidence>
<organism evidence="1 2">
    <name type="scientific">Paracidovorax wautersii</name>
    <dbReference type="NCBI Taxonomy" id="1177982"/>
    <lineage>
        <taxon>Bacteria</taxon>
        <taxon>Pseudomonadati</taxon>
        <taxon>Pseudomonadota</taxon>
        <taxon>Betaproteobacteria</taxon>
        <taxon>Burkholderiales</taxon>
        <taxon>Comamonadaceae</taxon>
        <taxon>Paracidovorax</taxon>
    </lineage>
</organism>
<dbReference type="EMBL" id="WNDQ01000020">
    <property type="protein sequence ID" value="KAF1021551.1"/>
    <property type="molecule type" value="Genomic_DNA"/>
</dbReference>
<protein>
    <submittedName>
        <fullName evidence="1">Uncharacterized protein</fullName>
    </submittedName>
</protein>
<evidence type="ECO:0000313" key="1">
    <source>
        <dbReference type="EMBL" id="KAF1021551.1"/>
    </source>
</evidence>
<dbReference type="Proteomes" id="UP000461670">
    <property type="component" value="Unassembled WGS sequence"/>
</dbReference>
<dbReference type="AlphaFoldDB" id="A0A7V8JQS1"/>
<proteinExistence type="predicted"/>
<sequence>MTQKNIMPIYQGVFKAVAMTAVLGGVLMLSPCLTSAMSQRCSASAIAAVLQTMPVAMECRRDAALPGCSPEP</sequence>
<comment type="caution">
    <text evidence="1">The sequence shown here is derived from an EMBL/GenBank/DDBJ whole genome shotgun (WGS) entry which is preliminary data.</text>
</comment>
<accession>A0A7V8JQS1</accession>
<gene>
    <name evidence="1" type="ORF">GAK30_01770</name>
</gene>